<dbReference type="InterPro" id="IPR027995">
    <property type="entry name" value="Galactosyl_T_N"/>
</dbReference>
<dbReference type="SMART" id="SM00891">
    <property type="entry name" value="ERCC4"/>
    <property type="match status" value="1"/>
</dbReference>
<proteinExistence type="inferred from homology"/>
<dbReference type="GO" id="GO:0005975">
    <property type="term" value="P:carbohydrate metabolic process"/>
    <property type="evidence" value="ECO:0007669"/>
    <property type="project" value="InterPro"/>
</dbReference>
<dbReference type="CDD" id="cd23802">
    <property type="entry name" value="UBCc_UBE2Q"/>
    <property type="match status" value="1"/>
</dbReference>
<keyword evidence="10" id="KW-0255">Endonuclease</keyword>
<dbReference type="InterPro" id="IPR006166">
    <property type="entry name" value="ERCC4_domain"/>
</dbReference>
<keyword evidence="14" id="KW-1133">Transmembrane helix</keyword>
<comment type="subcellular location">
    <subcellularLocation>
        <location evidence="2">Membrane</location>
        <topology evidence="2">Single-pass type II membrane protein</topology>
    </subcellularLocation>
    <subcellularLocation>
        <location evidence="1">Nucleus</location>
    </subcellularLocation>
</comment>
<keyword evidence="16" id="KW-0472">Membrane</keyword>
<evidence type="ECO:0000256" key="16">
    <source>
        <dbReference type="ARBA" id="ARBA00023136"/>
    </source>
</evidence>
<keyword evidence="8" id="KW-0812">Transmembrane</keyword>
<keyword evidence="19" id="KW-0539">Nucleus</keyword>
<dbReference type="InterPro" id="IPR000608">
    <property type="entry name" value="UBC"/>
</dbReference>
<evidence type="ECO:0000256" key="12">
    <source>
        <dbReference type="ARBA" id="ARBA00022801"/>
    </source>
</evidence>
<dbReference type="InterPro" id="IPR003859">
    <property type="entry name" value="Galactosyl_T"/>
</dbReference>
<dbReference type="GO" id="GO:0003684">
    <property type="term" value="F:damaged DNA binding"/>
    <property type="evidence" value="ECO:0007669"/>
    <property type="project" value="TreeGrafter"/>
</dbReference>
<evidence type="ECO:0000256" key="14">
    <source>
        <dbReference type="ARBA" id="ARBA00022989"/>
    </source>
</evidence>
<dbReference type="InterPro" id="IPR047520">
    <property type="entry name" value="XPF_nuclease"/>
</dbReference>
<sequence>MRSLASVKEEIRLLEQKYSSDNEQFEILSAKSFEHIISTYRNKKSNSSISIDCAIQEPLYKCFWFNNDNNNTSKEIDEELGRIFEYLNEDDCNRTMGQQIEIIINRLNDYFNNKTTTITSTEQEAKNEDSGNDEGSNRQEEEEDRSEGDEEEDDDGDDDDALLIAERDYKQEMIDGISVENHQLLEKLKYRRINESSQQNHQKMYEKLFASSTTPSVMSQKSSIASAVSLPKKSTSIQATDRLMKELREVFRSESYKKGIYTVELVDDSLYDWNVKLYHVDKDSKLYADLQLLTTHEKNVNKLDHILLNLSFTDNFPFSPPFVRIIKPIITGGHVYQGAICMEVLTKQGWSSAYSVESLVLQICSTIAKAQARIDFNSINESFPLHKALSAFRHISDIHEKSGWSTPPLTEADDLKPEERTRKEIFTSNITNSRDYYLLKRLNVHFITESNNLKQIVQCPLLPANLVGLVNTNLHSYTIQEIEQYYSNVKHGGHWWPEHCTSNNRVAIIVPYRNRLFQLKIFLYSIHSFLQKQLLDYQIFLVEPQNNITFNRALLFNIGFKEALKHYAWECFIFHDVDLIPEDDRNFYSCPAEPRHMSVAVNTLDYQLPYRTIFGGVSAMTEEQFRSLNGFCNNFFGWGGEDDDMAARIMTKYRISRYPLSIGRYRMLGHEKDEPNQNRYRILKSSFKLRNVDGLSNLQYKSIIRLTSMATAATTTTTSTVSSINNCVLEYETEIILNLYHEDGLLILARGLGLERIFKEIIKLYCADHSLVFIVGCTDNEQAYFILELIADGIDPPPRVVTTDILSNERRELYLQGGIFFVTSRILTVDMLTFRVPIELISGLLVYRAHRITDSSPESFILRLYREKNKHGFIKGFSDSSIDFSKGYNQLELVMKNLFLKNLYLYPRFQATIRNTFDKSAPDVIELQIPMTSSMIEIELSLRNLINICLQDLKQSTTYLDNDILNTDNVILTTFDRLIYIQLQPVWNQISFRTKQIINDIKTLRLFILYLTQYDCVTFYNAIYSVYQNERLYGNKSKSINSSQASTGNWLLLPAAETLLMVSKARVFGEPPKKKKLQQQQEQQQQQQTQQDDGVNVEQPVTKPKLEENPKWKVVADVLDEIRKKDNFPELGSPCVLIVCADDRACSQLKQYLTIGGHEMLEHLLELTLHPTLANESNESKNSTEKDKKKKHTSTTKKSINGIELDDIEGGYVINDFSDMSVVLYPFSGNIDNHFVLGKILLKYRPRYVILHDASLTFVRQLEVFKATNIDHPLRVYFLLYSNSIEEQRYLLSVKKEKDAFENLIREKATMVIPEERDGRCEDNPLLSRDATPANQMAYGTVIDTRKGGLLSETVRAKVIVDMREFRSELPSLIYKRGIDIEPVTLEVGDYILTPEICVERKSVSDLIESLNNGRLYTQALQMTRFYKRPILLIEFNQNHVFHLTNKNGISNDFNSNDITSKLALLTMHFPKLRILWCPSPHASAELFEDLKIDRDQPDTKSAMTVTSEIGIIDDDERYNPIDILVRMPGINFKNYKLLMNKVENLQQLSKLSENELGAILQSSKHGSTLFNFIHKKKVELVGEIQQKKKIMKTSSYNKYRKRH</sequence>
<evidence type="ECO:0000256" key="11">
    <source>
        <dbReference type="ARBA" id="ARBA00022763"/>
    </source>
</evidence>
<evidence type="ECO:0000256" key="7">
    <source>
        <dbReference type="ARBA" id="ARBA00022679"/>
    </source>
</evidence>
<feature type="region of interest" description="Disordered" evidence="21">
    <location>
        <begin position="118"/>
        <end position="159"/>
    </location>
</feature>
<evidence type="ECO:0000256" key="17">
    <source>
        <dbReference type="ARBA" id="ARBA00023180"/>
    </source>
</evidence>
<name>A0A813V8G6_9BILA</name>
<dbReference type="CDD" id="cd20078">
    <property type="entry name" value="XPF_nuclease_XPF_euk"/>
    <property type="match status" value="1"/>
</dbReference>
<dbReference type="GO" id="GO:0000712">
    <property type="term" value="P:resolution of meiotic recombination intermediates"/>
    <property type="evidence" value="ECO:0007669"/>
    <property type="project" value="TreeGrafter"/>
</dbReference>
<dbReference type="InterPro" id="IPR016135">
    <property type="entry name" value="UBQ-conjugating_enzyme/RWD"/>
</dbReference>
<dbReference type="SUPFAM" id="SSF53448">
    <property type="entry name" value="Nucleotide-diphospho-sugar transferases"/>
    <property type="match status" value="1"/>
</dbReference>
<keyword evidence="7" id="KW-0808">Transferase</keyword>
<evidence type="ECO:0000256" key="1">
    <source>
        <dbReference type="ARBA" id="ARBA00004123"/>
    </source>
</evidence>
<keyword evidence="11" id="KW-0227">DNA damage</keyword>
<dbReference type="GO" id="GO:0016020">
    <property type="term" value="C:membrane"/>
    <property type="evidence" value="ECO:0007669"/>
    <property type="project" value="UniProtKB-SubCell"/>
</dbReference>
<dbReference type="GO" id="GO:0000110">
    <property type="term" value="C:nucleotide-excision repair factor 1 complex"/>
    <property type="evidence" value="ECO:0007669"/>
    <property type="project" value="TreeGrafter"/>
</dbReference>
<dbReference type="Gene3D" id="1.10.150.20">
    <property type="entry name" value="5' to 3' exonuclease, C-terminal subdomain"/>
    <property type="match status" value="1"/>
</dbReference>
<evidence type="ECO:0000313" key="24">
    <source>
        <dbReference type="EMBL" id="CAF3628928.1"/>
    </source>
</evidence>
<comment type="caution">
    <text evidence="23">The sequence shown here is derived from an EMBL/GenBank/DDBJ whole genome shotgun (WGS) entry which is preliminary data.</text>
</comment>
<keyword evidence="15" id="KW-0238">DNA-binding</keyword>
<dbReference type="InterPro" id="IPR027791">
    <property type="entry name" value="Galactosyl_T_C"/>
</dbReference>
<dbReference type="Pfam" id="PF02732">
    <property type="entry name" value="ERCC4"/>
    <property type="match status" value="1"/>
</dbReference>
<dbReference type="InterPro" id="IPR010994">
    <property type="entry name" value="RuvA_2-like"/>
</dbReference>
<dbReference type="GO" id="GO:0016757">
    <property type="term" value="F:glycosyltransferase activity"/>
    <property type="evidence" value="ECO:0007669"/>
    <property type="project" value="UniProtKB-KW"/>
</dbReference>
<keyword evidence="12" id="KW-0378">Hydrolase</keyword>
<dbReference type="Pfam" id="PF02709">
    <property type="entry name" value="Glyco_transf_7C"/>
    <property type="match status" value="1"/>
</dbReference>
<dbReference type="EMBL" id="CAJOBC010000816">
    <property type="protein sequence ID" value="CAF3628928.1"/>
    <property type="molecule type" value="Genomic_DNA"/>
</dbReference>
<dbReference type="FunFam" id="3.40.50.10130:FF:000002">
    <property type="entry name" value="DNA repair endonuclease XPF"/>
    <property type="match status" value="1"/>
</dbReference>
<dbReference type="Gene3D" id="3.10.110.10">
    <property type="entry name" value="Ubiquitin Conjugating Enzyme"/>
    <property type="match status" value="1"/>
</dbReference>
<comment type="similarity">
    <text evidence="4">Belongs to the glycosyltransferase 7 family.</text>
</comment>
<dbReference type="SMART" id="SM00212">
    <property type="entry name" value="UBCc"/>
    <property type="match status" value="1"/>
</dbReference>
<organism evidence="23 25">
    <name type="scientific">Didymodactylos carnosus</name>
    <dbReference type="NCBI Taxonomy" id="1234261"/>
    <lineage>
        <taxon>Eukaryota</taxon>
        <taxon>Metazoa</taxon>
        <taxon>Spiralia</taxon>
        <taxon>Gnathifera</taxon>
        <taxon>Rotifera</taxon>
        <taxon>Eurotatoria</taxon>
        <taxon>Bdelloidea</taxon>
        <taxon>Philodinida</taxon>
        <taxon>Philodinidae</taxon>
        <taxon>Didymodactylos</taxon>
    </lineage>
</organism>
<dbReference type="GO" id="GO:1901255">
    <property type="term" value="P:nucleotide-excision repair involved in interstrand cross-link repair"/>
    <property type="evidence" value="ECO:0007669"/>
    <property type="project" value="TreeGrafter"/>
</dbReference>
<keyword evidence="17" id="KW-0325">Glycoprotein</keyword>
<evidence type="ECO:0000256" key="13">
    <source>
        <dbReference type="ARBA" id="ARBA00022968"/>
    </source>
</evidence>
<dbReference type="Gene3D" id="3.90.550.10">
    <property type="entry name" value="Spore Coat Polysaccharide Biosynthesis Protein SpsA, Chain A"/>
    <property type="match status" value="1"/>
</dbReference>
<dbReference type="GO" id="GO:0000724">
    <property type="term" value="P:double-strand break repair via homologous recombination"/>
    <property type="evidence" value="ECO:0007669"/>
    <property type="project" value="TreeGrafter"/>
</dbReference>
<evidence type="ECO:0000313" key="25">
    <source>
        <dbReference type="Proteomes" id="UP000663829"/>
    </source>
</evidence>
<dbReference type="EMBL" id="CAJNOQ010000816">
    <property type="protein sequence ID" value="CAF0841558.1"/>
    <property type="molecule type" value="Genomic_DNA"/>
</dbReference>
<dbReference type="Pfam" id="PF00179">
    <property type="entry name" value="UQ_con"/>
    <property type="match status" value="1"/>
</dbReference>
<dbReference type="Gene3D" id="3.40.50.10130">
    <property type="match status" value="1"/>
</dbReference>
<feature type="domain" description="UBC core" evidence="22">
    <location>
        <begin position="238"/>
        <end position="405"/>
    </location>
</feature>
<accession>A0A813V8G6</accession>
<dbReference type="PRINTS" id="PR02050">
    <property type="entry name" value="B14GALTRFASE"/>
</dbReference>
<dbReference type="Pfam" id="PF13733">
    <property type="entry name" value="Glyco_transf_7N"/>
    <property type="match status" value="1"/>
</dbReference>
<evidence type="ECO:0000256" key="3">
    <source>
        <dbReference type="ARBA" id="ARBA00004922"/>
    </source>
</evidence>
<feature type="region of interest" description="Disordered" evidence="21">
    <location>
        <begin position="1073"/>
        <end position="1096"/>
    </location>
</feature>
<evidence type="ECO:0000256" key="18">
    <source>
        <dbReference type="ARBA" id="ARBA00023204"/>
    </source>
</evidence>
<evidence type="ECO:0000256" key="5">
    <source>
        <dbReference type="ARBA" id="ARBA00010015"/>
    </source>
</evidence>
<evidence type="ECO:0000256" key="2">
    <source>
        <dbReference type="ARBA" id="ARBA00004606"/>
    </source>
</evidence>
<evidence type="ECO:0000256" key="6">
    <source>
        <dbReference type="ARBA" id="ARBA00022676"/>
    </source>
</evidence>
<dbReference type="SUPFAM" id="SSF52980">
    <property type="entry name" value="Restriction endonuclease-like"/>
    <property type="match status" value="1"/>
</dbReference>
<keyword evidence="18" id="KW-0234">DNA repair</keyword>
<keyword evidence="6" id="KW-0328">Glycosyltransferase</keyword>
<keyword evidence="25" id="KW-1185">Reference proteome</keyword>
<evidence type="ECO:0000256" key="15">
    <source>
        <dbReference type="ARBA" id="ARBA00023125"/>
    </source>
</evidence>
<dbReference type="PANTHER" id="PTHR10150:SF0">
    <property type="entry name" value="DNA REPAIR ENDONUCLEASE XPF"/>
    <property type="match status" value="1"/>
</dbReference>
<feature type="compositionally biased region" description="Low complexity" evidence="21">
    <location>
        <begin position="1078"/>
        <end position="1091"/>
    </location>
</feature>
<evidence type="ECO:0000256" key="10">
    <source>
        <dbReference type="ARBA" id="ARBA00022759"/>
    </source>
</evidence>
<dbReference type="PROSITE" id="PS50127">
    <property type="entry name" value="UBC_2"/>
    <property type="match status" value="1"/>
</dbReference>
<evidence type="ECO:0000256" key="9">
    <source>
        <dbReference type="ARBA" id="ARBA00022722"/>
    </source>
</evidence>
<comment type="similarity">
    <text evidence="5">Belongs to the XPF family.</text>
</comment>
<feature type="compositionally biased region" description="Acidic residues" evidence="21">
    <location>
        <begin position="140"/>
        <end position="159"/>
    </location>
</feature>
<comment type="pathway">
    <text evidence="3">Protein modification; protein glycosylation.</text>
</comment>
<evidence type="ECO:0000313" key="23">
    <source>
        <dbReference type="EMBL" id="CAF0841558.1"/>
    </source>
</evidence>
<reference evidence="23" key="1">
    <citation type="submission" date="2021-02" db="EMBL/GenBank/DDBJ databases">
        <authorList>
            <person name="Nowell W R."/>
        </authorList>
    </citation>
    <scope>NUCLEOTIDE SEQUENCE</scope>
</reference>
<dbReference type="Proteomes" id="UP000663829">
    <property type="component" value="Unassembled WGS sequence"/>
</dbReference>
<evidence type="ECO:0000256" key="21">
    <source>
        <dbReference type="SAM" id="MobiDB-lite"/>
    </source>
</evidence>
<feature type="compositionally biased region" description="Basic and acidic residues" evidence="21">
    <location>
        <begin position="1178"/>
        <end position="1187"/>
    </location>
</feature>
<evidence type="ECO:0000256" key="20">
    <source>
        <dbReference type="ARBA" id="ARBA00072370"/>
    </source>
</evidence>
<evidence type="ECO:0000256" key="8">
    <source>
        <dbReference type="ARBA" id="ARBA00022692"/>
    </source>
</evidence>
<gene>
    <name evidence="23" type="ORF">GPM918_LOCUS5592</name>
    <name evidence="24" type="ORF">SRO942_LOCUS5592</name>
</gene>
<dbReference type="GO" id="GO:0000014">
    <property type="term" value="F:single-stranded DNA endodeoxyribonuclease activity"/>
    <property type="evidence" value="ECO:0007669"/>
    <property type="project" value="TreeGrafter"/>
</dbReference>
<dbReference type="SUPFAM" id="SSF47781">
    <property type="entry name" value="RuvA domain 2-like"/>
    <property type="match status" value="1"/>
</dbReference>
<dbReference type="PANTHER" id="PTHR10150">
    <property type="entry name" value="DNA REPAIR ENDONUCLEASE XPF"/>
    <property type="match status" value="1"/>
</dbReference>
<dbReference type="UniPathway" id="UPA00378"/>
<dbReference type="Proteomes" id="UP000681722">
    <property type="component" value="Unassembled WGS sequence"/>
</dbReference>
<dbReference type="InterPro" id="IPR029044">
    <property type="entry name" value="Nucleotide-diphossugar_trans"/>
</dbReference>
<evidence type="ECO:0000256" key="4">
    <source>
        <dbReference type="ARBA" id="ARBA00005735"/>
    </source>
</evidence>
<keyword evidence="9" id="KW-0540">Nuclease</keyword>
<dbReference type="SUPFAM" id="SSF54495">
    <property type="entry name" value="UBC-like"/>
    <property type="match status" value="1"/>
</dbReference>
<protein>
    <recommendedName>
        <fullName evidence="20">DNA repair endonuclease XPF</fullName>
    </recommendedName>
</protein>
<dbReference type="CDD" id="cd00899">
    <property type="entry name" value="b4GalT"/>
    <property type="match status" value="1"/>
</dbReference>
<dbReference type="GO" id="GO:0003697">
    <property type="term" value="F:single-stranded DNA binding"/>
    <property type="evidence" value="ECO:0007669"/>
    <property type="project" value="TreeGrafter"/>
</dbReference>
<dbReference type="OrthoDB" id="361020at2759"/>
<feature type="region of interest" description="Disordered" evidence="21">
    <location>
        <begin position="1172"/>
        <end position="1196"/>
    </location>
</feature>
<evidence type="ECO:0000256" key="19">
    <source>
        <dbReference type="ARBA" id="ARBA00023242"/>
    </source>
</evidence>
<dbReference type="InterPro" id="IPR011335">
    <property type="entry name" value="Restrct_endonuc-II-like"/>
</dbReference>
<evidence type="ECO:0000259" key="22">
    <source>
        <dbReference type="PROSITE" id="PS50127"/>
    </source>
</evidence>
<feature type="compositionally biased region" description="Basic and acidic residues" evidence="21">
    <location>
        <begin position="123"/>
        <end position="139"/>
    </location>
</feature>
<keyword evidence="13" id="KW-0735">Signal-anchor</keyword>